<evidence type="ECO:0000256" key="5">
    <source>
        <dbReference type="ARBA" id="ARBA00022801"/>
    </source>
</evidence>
<evidence type="ECO:0000256" key="7">
    <source>
        <dbReference type="RuleBase" id="RU366025"/>
    </source>
</evidence>
<protein>
    <recommendedName>
        <fullName evidence="7">Ubiquitin carboxyl-terminal hydrolase</fullName>
        <ecNumber evidence="7">3.4.19.12</ecNumber>
    </recommendedName>
</protein>
<evidence type="ECO:0000256" key="6">
    <source>
        <dbReference type="ARBA" id="ARBA00022807"/>
    </source>
</evidence>
<name>A0A9R0IC13_SPIOL</name>
<evidence type="ECO:0000256" key="8">
    <source>
        <dbReference type="SAM" id="MobiDB-lite"/>
    </source>
</evidence>
<dbReference type="GO" id="GO:0005634">
    <property type="term" value="C:nucleus"/>
    <property type="evidence" value="ECO:0007669"/>
    <property type="project" value="TreeGrafter"/>
</dbReference>
<comment type="similarity">
    <text evidence="2 7">Belongs to the peptidase C19 family.</text>
</comment>
<dbReference type="InterPro" id="IPR050164">
    <property type="entry name" value="Peptidase_C19"/>
</dbReference>
<evidence type="ECO:0000256" key="3">
    <source>
        <dbReference type="ARBA" id="ARBA00022670"/>
    </source>
</evidence>
<reference evidence="10" key="1">
    <citation type="journal article" date="2021" name="Nat. Commun.">
        <title>Genomic analyses provide insights into spinach domestication and the genetic basis of agronomic traits.</title>
        <authorList>
            <person name="Cai X."/>
            <person name="Sun X."/>
            <person name="Xu C."/>
            <person name="Sun H."/>
            <person name="Wang X."/>
            <person name="Ge C."/>
            <person name="Zhang Z."/>
            <person name="Wang Q."/>
            <person name="Fei Z."/>
            <person name="Jiao C."/>
            <person name="Wang Q."/>
        </authorList>
    </citation>
    <scope>NUCLEOTIDE SEQUENCE [LARGE SCALE GENOMIC DNA]</scope>
    <source>
        <strain evidence="10">cv. Varoflay</strain>
    </source>
</reference>
<feature type="region of interest" description="Disordered" evidence="8">
    <location>
        <begin position="418"/>
        <end position="443"/>
    </location>
</feature>
<dbReference type="PROSITE" id="PS00972">
    <property type="entry name" value="USP_1"/>
    <property type="match status" value="1"/>
</dbReference>
<dbReference type="RefSeq" id="XP_021846493.2">
    <property type="nucleotide sequence ID" value="XM_021990801.2"/>
</dbReference>
<evidence type="ECO:0000313" key="10">
    <source>
        <dbReference type="Proteomes" id="UP000813463"/>
    </source>
</evidence>
<feature type="domain" description="USP" evidence="9">
    <location>
        <begin position="90"/>
        <end position="561"/>
    </location>
</feature>
<evidence type="ECO:0000259" key="9">
    <source>
        <dbReference type="PROSITE" id="PS50235"/>
    </source>
</evidence>
<dbReference type="CDD" id="cd02662">
    <property type="entry name" value="Peptidase_C19F"/>
    <property type="match status" value="1"/>
</dbReference>
<dbReference type="InterPro" id="IPR038765">
    <property type="entry name" value="Papain-like_cys_pep_sf"/>
</dbReference>
<dbReference type="PROSITE" id="PS50235">
    <property type="entry name" value="USP_3"/>
    <property type="match status" value="1"/>
</dbReference>
<dbReference type="AlphaFoldDB" id="A0A9R0IC13"/>
<dbReference type="PROSITE" id="PS00973">
    <property type="entry name" value="USP_2"/>
    <property type="match status" value="1"/>
</dbReference>
<dbReference type="Pfam" id="PF00443">
    <property type="entry name" value="UCH"/>
    <property type="match status" value="1"/>
</dbReference>
<gene>
    <name evidence="11" type="primary">LOC110786268</name>
</gene>
<dbReference type="GeneID" id="110786268"/>
<dbReference type="InterPro" id="IPR001394">
    <property type="entry name" value="Peptidase_C19_UCH"/>
</dbReference>
<dbReference type="InterPro" id="IPR028889">
    <property type="entry name" value="USP"/>
</dbReference>
<evidence type="ECO:0000256" key="4">
    <source>
        <dbReference type="ARBA" id="ARBA00022786"/>
    </source>
</evidence>
<keyword evidence="10" id="KW-1185">Reference proteome</keyword>
<organism evidence="10 11">
    <name type="scientific">Spinacia oleracea</name>
    <name type="common">Spinach</name>
    <dbReference type="NCBI Taxonomy" id="3562"/>
    <lineage>
        <taxon>Eukaryota</taxon>
        <taxon>Viridiplantae</taxon>
        <taxon>Streptophyta</taxon>
        <taxon>Embryophyta</taxon>
        <taxon>Tracheophyta</taxon>
        <taxon>Spermatophyta</taxon>
        <taxon>Magnoliopsida</taxon>
        <taxon>eudicotyledons</taxon>
        <taxon>Gunneridae</taxon>
        <taxon>Pentapetalae</taxon>
        <taxon>Caryophyllales</taxon>
        <taxon>Chenopodiaceae</taxon>
        <taxon>Chenopodioideae</taxon>
        <taxon>Anserineae</taxon>
        <taxon>Spinacia</taxon>
    </lineage>
</organism>
<evidence type="ECO:0000256" key="1">
    <source>
        <dbReference type="ARBA" id="ARBA00000707"/>
    </source>
</evidence>
<keyword evidence="5 7" id="KW-0378">Hydrolase</keyword>
<dbReference type="GO" id="GO:0004843">
    <property type="term" value="F:cysteine-type deubiquitinase activity"/>
    <property type="evidence" value="ECO:0007669"/>
    <property type="project" value="UniProtKB-UniRule"/>
</dbReference>
<reference evidence="11" key="2">
    <citation type="submission" date="2025-08" db="UniProtKB">
        <authorList>
            <consortium name="RefSeq"/>
        </authorList>
    </citation>
    <scope>IDENTIFICATION</scope>
    <source>
        <tissue evidence="11">Leaf</tissue>
    </source>
</reference>
<keyword evidence="4 7" id="KW-0833">Ubl conjugation pathway</keyword>
<dbReference type="GO" id="GO:0016579">
    <property type="term" value="P:protein deubiquitination"/>
    <property type="evidence" value="ECO:0007669"/>
    <property type="project" value="InterPro"/>
</dbReference>
<dbReference type="KEGG" id="soe:110786268"/>
<dbReference type="PANTHER" id="PTHR24006">
    <property type="entry name" value="UBIQUITIN CARBOXYL-TERMINAL HYDROLASE"/>
    <property type="match status" value="1"/>
</dbReference>
<comment type="function">
    <text evidence="7">Recognizes and hydrolyzes the peptide bond at the C-terminal Gly of ubiquitin. Involved in the processing of poly-ubiquitin precursors as well as that of ubiquitinated proteins.</text>
</comment>
<evidence type="ECO:0000256" key="2">
    <source>
        <dbReference type="ARBA" id="ARBA00009085"/>
    </source>
</evidence>
<keyword evidence="3 7" id="KW-0645">Protease</keyword>
<proteinExistence type="inferred from homology"/>
<dbReference type="Gene3D" id="3.90.70.10">
    <property type="entry name" value="Cysteine proteinases"/>
    <property type="match status" value="1"/>
</dbReference>
<dbReference type="GO" id="GO:0006508">
    <property type="term" value="P:proteolysis"/>
    <property type="evidence" value="ECO:0007669"/>
    <property type="project" value="UniProtKB-KW"/>
</dbReference>
<dbReference type="SUPFAM" id="SSF54001">
    <property type="entry name" value="Cysteine proteinases"/>
    <property type="match status" value="1"/>
</dbReference>
<sequence length="561" mass="63263">MKLMVRWNQMKIKREISVFSLLKMFRSGFQLLSNIDWVSAYGSKLSAVTVLGVVGFLLAVRDGSMGNFNSLLLHSLSARNDSSKKIYFVPGLRNLGNNCFLNVVLQALASCLSFRCFLEDVKNLQSSSRKEQVEDLPLLLSLATLLEELSTLQEKSRPLNPQKVMTAMQQYIPQFQLSNQQDAAEAFLHLLSCLRDELSDSYMPNSGSLADVAAPTSRILAFERIKDIKKEPERWRQQYLGPLNGILGSFLTCQSCSSEIMMDFDFFHTLSLSPNPNFNACALGRLTLEDCMKRFLAPEHVENYFCSHCWHIAAIKFLSLVGGRQEEISKLSFCSEQDSCDCRNMLSLQALPWSNRFSHAFKQLSIAHCPQVLCLHLQRSSMNAFGELVKIQGHINFPMILNLSPFVKCEAGIQKREMDKPKSLGEQPDLANTSHLKSADRHPDLMTVKDDASQFLPEPCSSLIENCSNTKFIPTLKATFDPPPPLSILYRLVSVVEHFGRAGSGHYTVYRGVTTQMEDRNGVRDIDDPLQWFRISDSEVHTASEEDVLGAEATLLFYERI</sequence>
<accession>A0A9R0IC13</accession>
<dbReference type="GO" id="GO:0005829">
    <property type="term" value="C:cytosol"/>
    <property type="evidence" value="ECO:0007669"/>
    <property type="project" value="TreeGrafter"/>
</dbReference>
<dbReference type="PANTHER" id="PTHR24006:SF888">
    <property type="entry name" value="UBIQUITIN CARBOXYL-TERMINAL HYDROLASE 30"/>
    <property type="match status" value="1"/>
</dbReference>
<dbReference type="EC" id="3.4.19.12" evidence="7"/>
<evidence type="ECO:0000313" key="11">
    <source>
        <dbReference type="RefSeq" id="XP_021846493.2"/>
    </source>
</evidence>
<comment type="catalytic activity">
    <reaction evidence="1 7">
        <text>Thiol-dependent hydrolysis of ester, thioester, amide, peptide and isopeptide bonds formed by the C-terminal Gly of ubiquitin (a 76-residue protein attached to proteins as an intracellular targeting signal).</text>
        <dbReference type="EC" id="3.4.19.12"/>
    </reaction>
</comment>
<dbReference type="InterPro" id="IPR018200">
    <property type="entry name" value="USP_CS"/>
</dbReference>
<keyword evidence="6 7" id="KW-0788">Thiol protease</keyword>
<dbReference type="Proteomes" id="UP000813463">
    <property type="component" value="Chromosome 3"/>
</dbReference>